<dbReference type="RefSeq" id="XP_033445218.1">
    <property type="nucleotide sequence ID" value="XM_033596788.1"/>
</dbReference>
<sequence>YLEASLIKVIGILVLDAIFSFDVAHKLELVPNYLRILTQSSLIVVLAIKFNFKL</sequence>
<protein>
    <submittedName>
        <fullName evidence="1">Uncharacterized protein</fullName>
    </submittedName>
</protein>
<reference evidence="1" key="1">
    <citation type="journal article" date="2020" name="Stud. Mycol.">
        <title>101 Dothideomycetes genomes: a test case for predicting lifestyles and emergence of pathogens.</title>
        <authorList>
            <person name="Haridas S."/>
            <person name="Albert R."/>
            <person name="Binder M."/>
            <person name="Bloem J."/>
            <person name="Labutti K."/>
            <person name="Salamov A."/>
            <person name="Andreopoulos B."/>
            <person name="Baker S."/>
            <person name="Barry K."/>
            <person name="Bills G."/>
            <person name="Bluhm B."/>
            <person name="Cannon C."/>
            <person name="Castanera R."/>
            <person name="Culley D."/>
            <person name="Daum C."/>
            <person name="Ezra D."/>
            <person name="Gonzalez J."/>
            <person name="Henrissat B."/>
            <person name="Kuo A."/>
            <person name="Liang C."/>
            <person name="Lipzen A."/>
            <person name="Lutzoni F."/>
            <person name="Magnuson J."/>
            <person name="Mondo S."/>
            <person name="Nolan M."/>
            <person name="Ohm R."/>
            <person name="Pangilinan J."/>
            <person name="Park H.-J."/>
            <person name="Ramirez L."/>
            <person name="Alfaro M."/>
            <person name="Sun H."/>
            <person name="Tritt A."/>
            <person name="Yoshinaga Y."/>
            <person name="Zwiers L.-H."/>
            <person name="Turgeon B."/>
            <person name="Goodwin S."/>
            <person name="Spatafora J."/>
            <person name="Crous P."/>
            <person name="Grigoriev I."/>
        </authorList>
    </citation>
    <scope>NUCLEOTIDE SEQUENCE</scope>
    <source>
        <strain evidence="1">CBS 183.55</strain>
    </source>
</reference>
<dbReference type="EMBL" id="ML978989">
    <property type="protein sequence ID" value="KAF1924966.1"/>
    <property type="molecule type" value="Genomic_DNA"/>
</dbReference>
<dbReference type="GeneID" id="54354455"/>
<gene>
    <name evidence="1" type="ORF">M421DRAFT_71430</name>
</gene>
<feature type="non-terminal residue" evidence="1">
    <location>
        <position position="1"/>
    </location>
</feature>
<keyword evidence="2" id="KW-1185">Reference proteome</keyword>
<dbReference type="Proteomes" id="UP000800082">
    <property type="component" value="Unassembled WGS sequence"/>
</dbReference>
<evidence type="ECO:0000313" key="1">
    <source>
        <dbReference type="EMBL" id="KAF1924966.1"/>
    </source>
</evidence>
<organism evidence="1 2">
    <name type="scientific">Didymella exigua CBS 183.55</name>
    <dbReference type="NCBI Taxonomy" id="1150837"/>
    <lineage>
        <taxon>Eukaryota</taxon>
        <taxon>Fungi</taxon>
        <taxon>Dikarya</taxon>
        <taxon>Ascomycota</taxon>
        <taxon>Pezizomycotina</taxon>
        <taxon>Dothideomycetes</taxon>
        <taxon>Pleosporomycetidae</taxon>
        <taxon>Pleosporales</taxon>
        <taxon>Pleosporineae</taxon>
        <taxon>Didymellaceae</taxon>
        <taxon>Didymella</taxon>
    </lineage>
</organism>
<name>A0A6A5REL3_9PLEO</name>
<proteinExistence type="predicted"/>
<evidence type="ECO:0000313" key="2">
    <source>
        <dbReference type="Proteomes" id="UP000800082"/>
    </source>
</evidence>
<dbReference type="AlphaFoldDB" id="A0A6A5REL3"/>
<accession>A0A6A5REL3</accession>